<evidence type="ECO:0000313" key="2">
    <source>
        <dbReference type="Proteomes" id="UP000749646"/>
    </source>
</evidence>
<dbReference type="Proteomes" id="UP000749646">
    <property type="component" value="Unassembled WGS sequence"/>
</dbReference>
<proteinExistence type="predicted"/>
<name>A0A9P6LT29_9FUNG</name>
<dbReference type="EMBL" id="JAAAHW010009462">
    <property type="protein sequence ID" value="KAF9940389.1"/>
    <property type="molecule type" value="Genomic_DNA"/>
</dbReference>
<gene>
    <name evidence="1" type="ORF">BGZ65_007180</name>
</gene>
<sequence>MANELDPNNPNYRFLKDIEQKLPPIIQIDGANVKAPGKGSPVGDKIDSYEKLIKIIERAKESYFGEKYSNKPYIVFIEEADQGVNTMDTKFNVMIMVINTAWKN</sequence>
<keyword evidence="2" id="KW-1185">Reference proteome</keyword>
<evidence type="ECO:0000313" key="1">
    <source>
        <dbReference type="EMBL" id="KAF9940389.1"/>
    </source>
</evidence>
<reference evidence="1" key="1">
    <citation type="journal article" date="2020" name="Fungal Divers.">
        <title>Resolving the Mortierellaceae phylogeny through synthesis of multi-gene phylogenetics and phylogenomics.</title>
        <authorList>
            <person name="Vandepol N."/>
            <person name="Liber J."/>
            <person name="Desiro A."/>
            <person name="Na H."/>
            <person name="Kennedy M."/>
            <person name="Barry K."/>
            <person name="Grigoriev I.V."/>
            <person name="Miller A.N."/>
            <person name="O'Donnell K."/>
            <person name="Stajich J.E."/>
            <person name="Bonito G."/>
        </authorList>
    </citation>
    <scope>NUCLEOTIDE SEQUENCE</scope>
    <source>
        <strain evidence="1">MES-2147</strain>
    </source>
</reference>
<dbReference type="AlphaFoldDB" id="A0A9P6LT29"/>
<accession>A0A9P6LT29</accession>
<protein>
    <submittedName>
        <fullName evidence="1">Uncharacterized protein</fullName>
    </submittedName>
</protein>
<organism evidence="1 2">
    <name type="scientific">Modicella reniformis</name>
    <dbReference type="NCBI Taxonomy" id="1440133"/>
    <lineage>
        <taxon>Eukaryota</taxon>
        <taxon>Fungi</taxon>
        <taxon>Fungi incertae sedis</taxon>
        <taxon>Mucoromycota</taxon>
        <taxon>Mortierellomycotina</taxon>
        <taxon>Mortierellomycetes</taxon>
        <taxon>Mortierellales</taxon>
        <taxon>Mortierellaceae</taxon>
        <taxon>Modicella</taxon>
    </lineage>
</organism>
<comment type="caution">
    <text evidence="1">The sequence shown here is derived from an EMBL/GenBank/DDBJ whole genome shotgun (WGS) entry which is preliminary data.</text>
</comment>
<dbReference type="OrthoDB" id="2376526at2759"/>